<accession>A0ABT4ZEN6</accession>
<dbReference type="EMBL" id="JAQBIE010000010">
    <property type="protein sequence ID" value="MDB6177724.1"/>
    <property type="molecule type" value="Genomic_DNA"/>
</dbReference>
<dbReference type="Proteomes" id="UP001165641">
    <property type="component" value="Unassembled WGS sequence"/>
</dbReference>
<reference evidence="2" key="1">
    <citation type="submission" date="2022-12" db="EMBL/GenBank/DDBJ databases">
        <title>Paracoccus onchidii sp. nov., isolated from a marine invertebrate from the South China Sea.</title>
        <authorList>
            <person name="Xu S."/>
            <person name="Liu Z."/>
            <person name="Xu Y."/>
        </authorList>
    </citation>
    <scope>NUCLEOTIDE SEQUENCE</scope>
    <source>
        <strain evidence="2">Z330</strain>
    </source>
</reference>
<dbReference type="CDD" id="cd00090">
    <property type="entry name" value="HTH_ARSR"/>
    <property type="match status" value="1"/>
</dbReference>
<dbReference type="InterPro" id="IPR036388">
    <property type="entry name" value="WH-like_DNA-bd_sf"/>
</dbReference>
<dbReference type="Pfam" id="PF12840">
    <property type="entry name" value="HTH_20"/>
    <property type="match status" value="1"/>
</dbReference>
<keyword evidence="3" id="KW-1185">Reference proteome</keyword>
<dbReference type="InterPro" id="IPR001845">
    <property type="entry name" value="HTH_ArsR_DNA-bd_dom"/>
</dbReference>
<gene>
    <name evidence="2" type="ORF">PAF17_09390</name>
</gene>
<name>A0ABT4ZEN6_9RHOB</name>
<protein>
    <submittedName>
        <fullName evidence="2">Metalloregulator ArsR/SmtB family transcription factor</fullName>
    </submittedName>
</protein>
<dbReference type="RefSeq" id="WP_271888847.1">
    <property type="nucleotide sequence ID" value="NZ_JAQBIE010000010.1"/>
</dbReference>
<evidence type="ECO:0000313" key="2">
    <source>
        <dbReference type="EMBL" id="MDB6177724.1"/>
    </source>
</evidence>
<dbReference type="InterPro" id="IPR036390">
    <property type="entry name" value="WH_DNA-bd_sf"/>
</dbReference>
<evidence type="ECO:0000259" key="1">
    <source>
        <dbReference type="SMART" id="SM00418"/>
    </source>
</evidence>
<dbReference type="Gene3D" id="1.10.10.10">
    <property type="entry name" value="Winged helix-like DNA-binding domain superfamily/Winged helix DNA-binding domain"/>
    <property type="match status" value="1"/>
</dbReference>
<organism evidence="2 3">
    <name type="scientific">Paracoccus onchidii</name>
    <dbReference type="NCBI Taxonomy" id="3017813"/>
    <lineage>
        <taxon>Bacteria</taxon>
        <taxon>Pseudomonadati</taxon>
        <taxon>Pseudomonadota</taxon>
        <taxon>Alphaproteobacteria</taxon>
        <taxon>Rhodobacterales</taxon>
        <taxon>Paracoccaceae</taxon>
        <taxon>Paracoccus</taxon>
    </lineage>
</organism>
<dbReference type="SMART" id="SM00418">
    <property type="entry name" value="HTH_ARSR"/>
    <property type="match status" value="1"/>
</dbReference>
<dbReference type="InterPro" id="IPR011991">
    <property type="entry name" value="ArsR-like_HTH"/>
</dbReference>
<feature type="domain" description="HTH arsR-type" evidence="1">
    <location>
        <begin position="9"/>
        <end position="84"/>
    </location>
</feature>
<sequence length="134" mass="14840">MSIEDTFDALFKALGHRARRRILDLIKDGPKTTGALCEKLTDLDRCTVMQHLSVLEKTGLVVVERRGRERWNHLDALPIHDVQKRWIGAYAAHAVAVIESLDALAETDAQSPDITAPPQASIAMRQVGSRSKTS</sequence>
<evidence type="ECO:0000313" key="3">
    <source>
        <dbReference type="Proteomes" id="UP001165641"/>
    </source>
</evidence>
<comment type="caution">
    <text evidence="2">The sequence shown here is derived from an EMBL/GenBank/DDBJ whole genome shotgun (WGS) entry which is preliminary data.</text>
</comment>
<dbReference type="PANTHER" id="PTHR38600:SF1">
    <property type="entry name" value="TRANSCRIPTIONAL REGULATORY PROTEIN"/>
    <property type="match status" value="1"/>
</dbReference>
<dbReference type="PANTHER" id="PTHR38600">
    <property type="entry name" value="TRANSCRIPTIONAL REGULATORY PROTEIN"/>
    <property type="match status" value="1"/>
</dbReference>
<dbReference type="SUPFAM" id="SSF46785">
    <property type="entry name" value="Winged helix' DNA-binding domain"/>
    <property type="match status" value="1"/>
</dbReference>
<proteinExistence type="predicted"/>